<organism evidence="2 3">
    <name type="scientific">Actinoplanes ianthinogenes</name>
    <dbReference type="NCBI Taxonomy" id="122358"/>
    <lineage>
        <taxon>Bacteria</taxon>
        <taxon>Bacillati</taxon>
        <taxon>Actinomycetota</taxon>
        <taxon>Actinomycetes</taxon>
        <taxon>Micromonosporales</taxon>
        <taxon>Micromonosporaceae</taxon>
        <taxon>Actinoplanes</taxon>
    </lineage>
</organism>
<keyword evidence="3" id="KW-1185">Reference proteome</keyword>
<accession>A0ABN6CL60</accession>
<feature type="domain" description="UspA" evidence="1">
    <location>
        <begin position="88"/>
        <end position="167"/>
    </location>
</feature>
<dbReference type="Pfam" id="PF00582">
    <property type="entry name" value="Usp"/>
    <property type="match status" value="1"/>
</dbReference>
<gene>
    <name evidence="2" type="ORF">Aiant_63420</name>
</gene>
<dbReference type="InterPro" id="IPR006016">
    <property type="entry name" value="UspA"/>
</dbReference>
<evidence type="ECO:0000313" key="2">
    <source>
        <dbReference type="EMBL" id="BCJ45685.1"/>
    </source>
</evidence>
<dbReference type="Gene3D" id="3.40.50.620">
    <property type="entry name" value="HUPs"/>
    <property type="match status" value="1"/>
</dbReference>
<protein>
    <recommendedName>
        <fullName evidence="1">UspA domain-containing protein</fullName>
    </recommendedName>
</protein>
<sequence>MPKCARRVAGGGSGWEPHTMEVLVWVREGVWPAAIDAAGEAAGVDDAVTMVHVLDPAIAAGAHGAYAGLLGRGGWPHRGHPDPGDAVEAAGVAAEAELMAAAVERFGRDVRTVFRRGRVEHEVVAACAGMDLLVMARDGETGRAGPRSLGPAGRFVLDHAPCRVLLVWP</sequence>
<dbReference type="SUPFAM" id="SSF52402">
    <property type="entry name" value="Adenine nucleotide alpha hydrolases-like"/>
    <property type="match status" value="1"/>
</dbReference>
<evidence type="ECO:0000259" key="1">
    <source>
        <dbReference type="Pfam" id="PF00582"/>
    </source>
</evidence>
<evidence type="ECO:0000313" key="3">
    <source>
        <dbReference type="Proteomes" id="UP000676967"/>
    </source>
</evidence>
<proteinExistence type="predicted"/>
<reference evidence="2 3" key="1">
    <citation type="submission" date="2020-08" db="EMBL/GenBank/DDBJ databases">
        <title>Whole genome shotgun sequence of Actinoplanes ianthinogenes NBRC 13996.</title>
        <authorList>
            <person name="Komaki H."/>
            <person name="Tamura T."/>
        </authorList>
    </citation>
    <scope>NUCLEOTIDE SEQUENCE [LARGE SCALE GENOMIC DNA]</scope>
    <source>
        <strain evidence="2 3">NBRC 13996</strain>
    </source>
</reference>
<name>A0ABN6CL60_9ACTN</name>
<dbReference type="Proteomes" id="UP000676967">
    <property type="component" value="Chromosome"/>
</dbReference>
<dbReference type="EMBL" id="AP023356">
    <property type="protein sequence ID" value="BCJ45685.1"/>
    <property type="molecule type" value="Genomic_DNA"/>
</dbReference>
<dbReference type="InterPro" id="IPR014729">
    <property type="entry name" value="Rossmann-like_a/b/a_fold"/>
</dbReference>